<evidence type="ECO:0000256" key="2">
    <source>
        <dbReference type="SAM" id="MobiDB-lite"/>
    </source>
</evidence>
<keyword evidence="1" id="KW-0496">Mitochondrion</keyword>
<accession>A0A6A6C522</accession>
<dbReference type="Proteomes" id="UP000799537">
    <property type="component" value="Unassembled WGS sequence"/>
</dbReference>
<evidence type="ECO:0000313" key="3">
    <source>
        <dbReference type="EMBL" id="KAF2162267.1"/>
    </source>
</evidence>
<dbReference type="InterPro" id="IPR002838">
    <property type="entry name" value="AIM24"/>
</dbReference>
<gene>
    <name evidence="3" type="ORF">M409DRAFT_69189</name>
</gene>
<dbReference type="PANTHER" id="PTHR43657">
    <property type="entry name" value="TRYPTOPHAN RNA-BINDING ATTENUATOR PROTEIN-LIKE PROTEIN"/>
    <property type="match status" value="1"/>
</dbReference>
<dbReference type="InterPro" id="IPR016031">
    <property type="entry name" value="Trp_RNA-bd_attenuator-like_dom"/>
</dbReference>
<dbReference type="GeneID" id="54571445"/>
<dbReference type="PANTHER" id="PTHR43657:SF1">
    <property type="entry name" value="ALTERED INHERITANCE OF MITOCHONDRIA PROTEIN 24, MITOCHONDRIAL"/>
    <property type="match status" value="1"/>
</dbReference>
<dbReference type="EMBL" id="ML993614">
    <property type="protein sequence ID" value="KAF2162267.1"/>
    <property type="molecule type" value="Genomic_DNA"/>
</dbReference>
<dbReference type="OrthoDB" id="1705416at2759"/>
<dbReference type="InterPro" id="IPR036983">
    <property type="entry name" value="AIM24_sf"/>
</dbReference>
<feature type="compositionally biased region" description="Low complexity" evidence="2">
    <location>
        <begin position="1"/>
        <end position="50"/>
    </location>
</feature>
<dbReference type="RefSeq" id="XP_033663156.1">
    <property type="nucleotide sequence ID" value="XM_033818173.1"/>
</dbReference>
<keyword evidence="4" id="KW-1185">Reference proteome</keyword>
<dbReference type="GO" id="GO:0005739">
    <property type="term" value="C:mitochondrion"/>
    <property type="evidence" value="ECO:0007669"/>
    <property type="project" value="UniProtKB-SubCell"/>
</dbReference>
<feature type="region of interest" description="Disordered" evidence="2">
    <location>
        <begin position="1"/>
        <end position="62"/>
    </location>
</feature>
<reference evidence="3" key="1">
    <citation type="journal article" date="2020" name="Stud. Mycol.">
        <title>101 Dothideomycetes genomes: a test case for predicting lifestyles and emergence of pathogens.</title>
        <authorList>
            <person name="Haridas S."/>
            <person name="Albert R."/>
            <person name="Binder M."/>
            <person name="Bloem J."/>
            <person name="Labutti K."/>
            <person name="Salamov A."/>
            <person name="Andreopoulos B."/>
            <person name="Baker S."/>
            <person name="Barry K."/>
            <person name="Bills G."/>
            <person name="Bluhm B."/>
            <person name="Cannon C."/>
            <person name="Castanera R."/>
            <person name="Culley D."/>
            <person name="Daum C."/>
            <person name="Ezra D."/>
            <person name="Gonzalez J."/>
            <person name="Henrissat B."/>
            <person name="Kuo A."/>
            <person name="Liang C."/>
            <person name="Lipzen A."/>
            <person name="Lutzoni F."/>
            <person name="Magnuson J."/>
            <person name="Mondo S."/>
            <person name="Nolan M."/>
            <person name="Ohm R."/>
            <person name="Pangilinan J."/>
            <person name="Park H.-J."/>
            <person name="Ramirez L."/>
            <person name="Alfaro M."/>
            <person name="Sun H."/>
            <person name="Tritt A."/>
            <person name="Yoshinaga Y."/>
            <person name="Zwiers L.-H."/>
            <person name="Turgeon B."/>
            <person name="Goodwin S."/>
            <person name="Spatafora J."/>
            <person name="Crous P."/>
            <person name="Grigoriev I."/>
        </authorList>
    </citation>
    <scope>NUCLEOTIDE SEQUENCE</scope>
    <source>
        <strain evidence="3">ATCC 36951</strain>
    </source>
</reference>
<dbReference type="Pfam" id="PF01987">
    <property type="entry name" value="AIM24"/>
    <property type="match status" value="1"/>
</dbReference>
<evidence type="ECO:0000313" key="4">
    <source>
        <dbReference type="Proteomes" id="UP000799537"/>
    </source>
</evidence>
<name>A0A6A6C522_ZASCE</name>
<evidence type="ECO:0000256" key="1">
    <source>
        <dbReference type="RuleBase" id="RU363045"/>
    </source>
</evidence>
<sequence>MAYQQPGYEQHQGYGQQQYQQPYQQAPQYGQQQQAPPAQAPAQTGHTPAQTDTGTFQGGNYTITHRDTNSVLNIDLQQGGTVRSKSGAMVHMSSTIQLAGKIKFSMKKFFTGGELSESTYTGHGKVALAPNLFGDIITVHVDGRQGWTIGKDAFLACTSEVTKDTKAQGLGKAMFSGEDLFIYRVGGQGLLWLTSFGAVERLDLQPGGQHIVDNGHLVAWSCDYKIEKAGGGAMSSMKSGEGLVCRFTGPGTVYIQTRNMDEFEQFIRAQAGGSS</sequence>
<dbReference type="AlphaFoldDB" id="A0A6A6C522"/>
<dbReference type="Gene3D" id="3.60.160.10">
    <property type="entry name" value="Mitochondrial biogenesis AIM24"/>
    <property type="match status" value="1"/>
</dbReference>
<comment type="subcellular location">
    <subcellularLocation>
        <location evidence="1">Mitochondrion</location>
    </subcellularLocation>
</comment>
<dbReference type="SUPFAM" id="SSF51219">
    <property type="entry name" value="TRAP-like"/>
    <property type="match status" value="1"/>
</dbReference>
<protein>
    <recommendedName>
        <fullName evidence="1">Altered inheritance of mitochondria protein 24, mitochondrial</fullName>
    </recommendedName>
</protein>
<comment type="similarity">
    <text evidence="1">Belongs to the AIM24 family.</text>
</comment>
<feature type="compositionally biased region" description="Polar residues" evidence="2">
    <location>
        <begin position="51"/>
        <end position="62"/>
    </location>
</feature>
<proteinExistence type="inferred from homology"/>
<dbReference type="NCBIfam" id="TIGR00266">
    <property type="entry name" value="TIGR00266 family protein"/>
    <property type="match status" value="1"/>
</dbReference>
<organism evidence="3 4">
    <name type="scientific">Zasmidium cellare ATCC 36951</name>
    <dbReference type="NCBI Taxonomy" id="1080233"/>
    <lineage>
        <taxon>Eukaryota</taxon>
        <taxon>Fungi</taxon>
        <taxon>Dikarya</taxon>
        <taxon>Ascomycota</taxon>
        <taxon>Pezizomycotina</taxon>
        <taxon>Dothideomycetes</taxon>
        <taxon>Dothideomycetidae</taxon>
        <taxon>Mycosphaerellales</taxon>
        <taxon>Mycosphaerellaceae</taxon>
        <taxon>Zasmidium</taxon>
    </lineage>
</organism>